<evidence type="ECO:0000313" key="1">
    <source>
        <dbReference type="EMBL" id="KAJ3053760.1"/>
    </source>
</evidence>
<protein>
    <submittedName>
        <fullName evidence="1">Uncharacterized protein</fullName>
    </submittedName>
</protein>
<keyword evidence="2" id="KW-1185">Reference proteome</keyword>
<name>A0AAD5X672_9FUNG</name>
<sequence length="390" mass="43035">MSLTESALWSIVLRKLAERGLVKSRVAKVIPTKPLYGPAPLSPFINTIRSAFPALSTNLSAQPARQAYAYVGVFIRPNVTGAGFRRSFFNHAGRPQFSSYQRPAFGARRNFSTGHFTPSPQQAADSLGTFLNGGKVFAAAVTEKRKMAEDEMLSDDLKERLQARAAAKRTKISMQQKRSLLQKLPAGTAQPEVEATAVPASVEKGLEATVEKKQEEKSDAFMGFESKAAFGLNDHVRMSIYLYAPPTWELESLQPNPRATIRPATIAELRRIANIHHNHLLAVADILESLMNRGVNVLEVTEEEGGLMEIGVHFKPGASPERVRQWLDSIGVSASSEDEHFRLEVVKGVVESVESLVMGSDRKDIEDFLALVDSLISEDREFGVRSSQRF</sequence>
<accession>A0AAD5X672</accession>
<dbReference type="Proteomes" id="UP001212841">
    <property type="component" value="Unassembled WGS sequence"/>
</dbReference>
<reference evidence="1" key="1">
    <citation type="submission" date="2020-05" db="EMBL/GenBank/DDBJ databases">
        <title>Phylogenomic resolution of chytrid fungi.</title>
        <authorList>
            <person name="Stajich J.E."/>
            <person name="Amses K."/>
            <person name="Simmons R."/>
            <person name="Seto K."/>
            <person name="Myers J."/>
            <person name="Bonds A."/>
            <person name="Quandt C.A."/>
            <person name="Barry K."/>
            <person name="Liu P."/>
            <person name="Grigoriev I."/>
            <person name="Longcore J.E."/>
            <person name="James T.Y."/>
        </authorList>
    </citation>
    <scope>NUCLEOTIDE SEQUENCE</scope>
    <source>
        <strain evidence="1">JEL0318</strain>
    </source>
</reference>
<organism evidence="1 2">
    <name type="scientific">Rhizophlyctis rosea</name>
    <dbReference type="NCBI Taxonomy" id="64517"/>
    <lineage>
        <taxon>Eukaryota</taxon>
        <taxon>Fungi</taxon>
        <taxon>Fungi incertae sedis</taxon>
        <taxon>Chytridiomycota</taxon>
        <taxon>Chytridiomycota incertae sedis</taxon>
        <taxon>Chytridiomycetes</taxon>
        <taxon>Rhizophlyctidales</taxon>
        <taxon>Rhizophlyctidaceae</taxon>
        <taxon>Rhizophlyctis</taxon>
    </lineage>
</organism>
<evidence type="ECO:0000313" key="2">
    <source>
        <dbReference type="Proteomes" id="UP001212841"/>
    </source>
</evidence>
<dbReference type="AlphaFoldDB" id="A0AAD5X672"/>
<gene>
    <name evidence="1" type="ORF">HK097_003444</name>
</gene>
<comment type="caution">
    <text evidence="1">The sequence shown here is derived from an EMBL/GenBank/DDBJ whole genome shotgun (WGS) entry which is preliminary data.</text>
</comment>
<dbReference type="EMBL" id="JADGJD010000181">
    <property type="protein sequence ID" value="KAJ3053760.1"/>
    <property type="molecule type" value="Genomic_DNA"/>
</dbReference>
<proteinExistence type="predicted"/>